<evidence type="ECO:0000256" key="5">
    <source>
        <dbReference type="ARBA" id="ARBA00022519"/>
    </source>
</evidence>
<dbReference type="EMBL" id="AEWV01000006">
    <property type="protein sequence ID" value="EGC18115.1"/>
    <property type="molecule type" value="Genomic_DNA"/>
</dbReference>
<dbReference type="STRING" id="888741.HMPREF9098_0264"/>
<keyword evidence="5 12" id="KW-0997">Cell inner membrane</keyword>
<evidence type="ECO:0000313" key="15">
    <source>
        <dbReference type="EMBL" id="EGC18115.1"/>
    </source>
</evidence>
<evidence type="ECO:0000256" key="10">
    <source>
        <dbReference type="ARBA" id="ARBA00023065"/>
    </source>
</evidence>
<feature type="binding site" evidence="13">
    <location>
        <position position="133"/>
    </location>
    <ligand>
        <name>K(+)</name>
        <dbReference type="ChEBI" id="CHEBI:29103"/>
    </ligand>
</feature>
<feature type="transmembrane region" description="Helical" evidence="14">
    <location>
        <begin position="158"/>
        <end position="183"/>
    </location>
</feature>
<evidence type="ECO:0000256" key="9">
    <source>
        <dbReference type="ARBA" id="ARBA00022989"/>
    </source>
</evidence>
<comment type="function">
    <text evidence="12">Low-affinity potassium transport system. Interacts with Trk system potassium uptake protein TrkA.</text>
</comment>
<feature type="binding site" evidence="13">
    <location>
        <position position="243"/>
    </location>
    <ligand>
        <name>K(+)</name>
        <dbReference type="ChEBI" id="CHEBI:29103"/>
    </ligand>
</feature>
<dbReference type="AlphaFoldDB" id="F0EWN4"/>
<feature type="transmembrane region" description="Helical" evidence="14">
    <location>
        <begin position="443"/>
        <end position="467"/>
    </location>
</feature>
<evidence type="ECO:0000256" key="1">
    <source>
        <dbReference type="ARBA" id="ARBA00004429"/>
    </source>
</evidence>
<comment type="caution">
    <text evidence="15">The sequence shown here is derived from an EMBL/GenBank/DDBJ whole genome shotgun (WGS) entry which is preliminary data.</text>
</comment>
<feature type="transmembrane region" description="Helical" evidence="14">
    <location>
        <begin position="32"/>
        <end position="53"/>
    </location>
</feature>
<comment type="subcellular location">
    <subcellularLocation>
        <location evidence="1 12">Cell inner membrane</location>
        <topology evidence="1 12">Multi-pass membrane protein</topology>
    </subcellularLocation>
</comment>
<gene>
    <name evidence="15" type="primary">trkH</name>
    <name evidence="15" type="ORF">HMPREF9098_0264</name>
</gene>
<feature type="transmembrane region" description="Helical" evidence="14">
    <location>
        <begin position="92"/>
        <end position="115"/>
    </location>
</feature>
<proteinExistence type="inferred from homology"/>
<evidence type="ECO:0000313" key="16">
    <source>
        <dbReference type="Proteomes" id="UP000004088"/>
    </source>
</evidence>
<dbReference type="GO" id="GO:0046872">
    <property type="term" value="F:metal ion binding"/>
    <property type="evidence" value="ECO:0007669"/>
    <property type="project" value="UniProtKB-KW"/>
</dbReference>
<keyword evidence="10 12" id="KW-0406">Ion transport</keyword>
<accession>F0EWN4</accession>
<feature type="transmembrane region" description="Helical" evidence="14">
    <location>
        <begin position="414"/>
        <end position="437"/>
    </location>
</feature>
<dbReference type="InterPro" id="IPR004772">
    <property type="entry name" value="TrkH"/>
</dbReference>
<comment type="similarity">
    <text evidence="2 12">Belongs to the TrkH potassium transport family.</text>
</comment>
<keyword evidence="6 12" id="KW-0633">Potassium transport</keyword>
<feature type="transmembrane region" description="Helical" evidence="14">
    <location>
        <begin position="479"/>
        <end position="504"/>
    </location>
</feature>
<dbReference type="Proteomes" id="UP000004088">
    <property type="component" value="Unassembled WGS sequence"/>
</dbReference>
<dbReference type="InterPro" id="IPR003445">
    <property type="entry name" value="Cat_transpt"/>
</dbReference>
<keyword evidence="15" id="KW-0378">Hydrolase</keyword>
<dbReference type="HOGENOM" id="CLU_030708_0_2_4"/>
<sequence>MVLKVQAAFDEAHKAACTLCWIMQKIIPTIHILSKLGLFFAFMLFFPSAMSYVHDDGAFWVFSSTGEITVLLSSLVWFLTRKYNRELRPRDGFALVTMLWLGFAAIASMPLYFYFEELSFTDAFFEAMSGLTTTGATVIRGLDNIPPSLNFWRHMLNWLGGMGIIVLAVAVLPMLGVGGTQLFKAEIPGIEKDNKMAPRISQTAKRLWLLYLVATGLVFIALYEAGMTWFDALCHAMSTFSLGGFSTHDDSIAYFDSPLIEWVIILATIAGGINFANHFAALRQKSLRHYWQDEEVRIMLLLLVGSIWAASLYLYFKGFYSLDDAFRYVSFNYVSIGLASGFSNADFGAWPLIVSLWMFFLSNILANTGSMGGGIKLARAIALAKFTLRETILLQHPNAVFTVKVNGRSLNERLAMAIMAFIFVYFMTVVVFTFMLMMAQLDFMTALTAVVACITNAGPGLGSVGPAHNYAELSAVQKWLLTSVMLLGRLEIFTVFILFTPGYWKK</sequence>
<dbReference type="GO" id="GO:0005886">
    <property type="term" value="C:plasma membrane"/>
    <property type="evidence" value="ECO:0007669"/>
    <property type="project" value="UniProtKB-SubCell"/>
</dbReference>
<keyword evidence="13" id="KW-0479">Metal-binding</keyword>
<evidence type="ECO:0000256" key="6">
    <source>
        <dbReference type="ARBA" id="ARBA00022538"/>
    </source>
</evidence>
<dbReference type="PANTHER" id="PTHR32024:SF2">
    <property type="entry name" value="TRK SYSTEM POTASSIUM UPTAKE PROTEIN TRKG-RELATED"/>
    <property type="match status" value="1"/>
</dbReference>
<feature type="transmembrane region" description="Helical" evidence="14">
    <location>
        <begin position="259"/>
        <end position="277"/>
    </location>
</feature>
<keyword evidence="16" id="KW-1185">Reference proteome</keyword>
<keyword evidence="9 14" id="KW-1133">Transmembrane helix</keyword>
<feature type="transmembrane region" description="Helical" evidence="14">
    <location>
        <begin position="59"/>
        <end position="80"/>
    </location>
</feature>
<evidence type="ECO:0000256" key="2">
    <source>
        <dbReference type="ARBA" id="ARBA00009137"/>
    </source>
</evidence>
<feature type="binding site" evidence="13">
    <location>
        <position position="242"/>
    </location>
    <ligand>
        <name>K(+)</name>
        <dbReference type="ChEBI" id="CHEBI:29103"/>
    </ligand>
</feature>
<protein>
    <recommendedName>
        <fullName evidence="12">Trk system potassium uptake protein</fullName>
    </recommendedName>
</protein>
<feature type="transmembrane region" description="Helical" evidence="14">
    <location>
        <begin position="204"/>
        <end position="223"/>
    </location>
</feature>
<dbReference type="Pfam" id="PF02386">
    <property type="entry name" value="TrkH"/>
    <property type="match status" value="1"/>
</dbReference>
<feature type="transmembrane region" description="Helical" evidence="14">
    <location>
        <begin position="298"/>
        <end position="316"/>
    </location>
</feature>
<feature type="transmembrane region" description="Helical" evidence="14">
    <location>
        <begin position="347"/>
        <end position="366"/>
    </location>
</feature>
<evidence type="ECO:0000256" key="12">
    <source>
        <dbReference type="PIRNR" id="PIRNR006247"/>
    </source>
</evidence>
<dbReference type="GO" id="GO:0015379">
    <property type="term" value="F:potassium:chloride symporter activity"/>
    <property type="evidence" value="ECO:0007669"/>
    <property type="project" value="InterPro"/>
</dbReference>
<dbReference type="GO" id="GO:0016787">
    <property type="term" value="F:hydrolase activity"/>
    <property type="evidence" value="ECO:0007669"/>
    <property type="project" value="UniProtKB-KW"/>
</dbReference>
<keyword evidence="3 12" id="KW-0813">Transport</keyword>
<evidence type="ECO:0000256" key="4">
    <source>
        <dbReference type="ARBA" id="ARBA00022475"/>
    </source>
</evidence>
<feature type="binding site" evidence="13">
    <location>
        <position position="456"/>
    </location>
    <ligand>
        <name>K(+)</name>
        <dbReference type="ChEBI" id="CHEBI:29103"/>
    </ligand>
</feature>
<organism evidence="15 16">
    <name type="scientific">Kingella denitrificans ATCC 33394</name>
    <dbReference type="NCBI Taxonomy" id="888741"/>
    <lineage>
        <taxon>Bacteria</taxon>
        <taxon>Pseudomonadati</taxon>
        <taxon>Pseudomonadota</taxon>
        <taxon>Betaproteobacteria</taxon>
        <taxon>Neisseriales</taxon>
        <taxon>Neisseriaceae</taxon>
        <taxon>Kingella</taxon>
    </lineage>
</organism>
<name>F0EWN4_9NEIS</name>
<dbReference type="PIRSF" id="PIRSF006247">
    <property type="entry name" value="TrkH"/>
    <property type="match status" value="1"/>
</dbReference>
<evidence type="ECO:0000256" key="13">
    <source>
        <dbReference type="PIRSR" id="PIRSR006247-1"/>
    </source>
</evidence>
<keyword evidence="8 12" id="KW-0630">Potassium</keyword>
<keyword evidence="11 12" id="KW-0472">Membrane</keyword>
<evidence type="ECO:0000256" key="3">
    <source>
        <dbReference type="ARBA" id="ARBA00022448"/>
    </source>
</evidence>
<evidence type="ECO:0000256" key="8">
    <source>
        <dbReference type="ARBA" id="ARBA00022958"/>
    </source>
</evidence>
<keyword evidence="4 12" id="KW-1003">Cell membrane</keyword>
<evidence type="ECO:0000256" key="14">
    <source>
        <dbReference type="SAM" id="Phobius"/>
    </source>
</evidence>
<reference evidence="15 16" key="1">
    <citation type="submission" date="2011-01" db="EMBL/GenBank/DDBJ databases">
        <authorList>
            <person name="Muzny D."/>
            <person name="Qin X."/>
            <person name="Deng J."/>
            <person name="Jiang H."/>
            <person name="Liu Y."/>
            <person name="Qu J."/>
            <person name="Song X.-Z."/>
            <person name="Zhang L."/>
            <person name="Thornton R."/>
            <person name="Coyle M."/>
            <person name="Francisco L."/>
            <person name="Jackson L."/>
            <person name="Javaid M."/>
            <person name="Korchina V."/>
            <person name="Kovar C."/>
            <person name="Mata R."/>
            <person name="Mathew T."/>
            <person name="Ngo R."/>
            <person name="Nguyen L."/>
            <person name="Nguyen N."/>
            <person name="Okwuonu G."/>
            <person name="Ongeri F."/>
            <person name="Pham C."/>
            <person name="Simmons D."/>
            <person name="Wilczek-Boney K."/>
            <person name="Hale W."/>
            <person name="Jakkamsetti A."/>
            <person name="Pham P."/>
            <person name="Ruth R."/>
            <person name="San Lucas F."/>
            <person name="Warren J."/>
            <person name="Zhang J."/>
            <person name="Zhao Z."/>
            <person name="Zhou C."/>
            <person name="Zhu D."/>
            <person name="Lee S."/>
            <person name="Bess C."/>
            <person name="Blankenburg K."/>
            <person name="Forbes L."/>
            <person name="Fu Q."/>
            <person name="Gubbala S."/>
            <person name="Hirani K."/>
            <person name="Jayaseelan J.C."/>
            <person name="Lara F."/>
            <person name="Munidasa M."/>
            <person name="Palculict T."/>
            <person name="Patil S."/>
            <person name="Pu L.-L."/>
            <person name="Saada N."/>
            <person name="Tang L."/>
            <person name="Weissenberger G."/>
            <person name="Zhu Y."/>
            <person name="Hemphill L."/>
            <person name="Shang Y."/>
            <person name="Youmans B."/>
            <person name="Ayvaz T."/>
            <person name="Ross M."/>
            <person name="Santibanez J."/>
            <person name="Aqrawi P."/>
            <person name="Gross S."/>
            <person name="Joshi V."/>
            <person name="Fowler G."/>
            <person name="Nazareth L."/>
            <person name="Reid J."/>
            <person name="Worley K."/>
            <person name="Petrosino J."/>
            <person name="Highlander S."/>
            <person name="Gibbs R."/>
        </authorList>
    </citation>
    <scope>NUCLEOTIDE SEQUENCE [LARGE SCALE GENOMIC DNA]</scope>
    <source>
        <strain evidence="15 16">ATCC 33394</strain>
    </source>
</reference>
<evidence type="ECO:0000256" key="11">
    <source>
        <dbReference type="ARBA" id="ARBA00023136"/>
    </source>
</evidence>
<dbReference type="PANTHER" id="PTHR32024">
    <property type="entry name" value="TRK SYSTEM POTASSIUM UPTAKE PROTEIN TRKG-RELATED"/>
    <property type="match status" value="1"/>
</dbReference>
<evidence type="ECO:0000256" key="7">
    <source>
        <dbReference type="ARBA" id="ARBA00022692"/>
    </source>
</evidence>
<keyword evidence="7 14" id="KW-0812">Transmembrane</keyword>
<feature type="binding site" evidence="13">
    <location>
        <position position="134"/>
    </location>
    <ligand>
        <name>K(+)</name>
        <dbReference type="ChEBI" id="CHEBI:29103"/>
    </ligand>
</feature>